<proteinExistence type="inferred from homology"/>
<evidence type="ECO:0000313" key="8">
    <source>
        <dbReference type="Proteomes" id="UP000247773"/>
    </source>
</evidence>
<dbReference type="PROSITE" id="PS00333">
    <property type="entry name" value="DNA_LIGASE_A2"/>
    <property type="match status" value="1"/>
</dbReference>
<keyword evidence="8" id="KW-1185">Reference proteome</keyword>
<dbReference type="SUPFAM" id="SSF56091">
    <property type="entry name" value="DNA ligase/mRNA capping enzyme, catalytic domain"/>
    <property type="match status" value="1"/>
</dbReference>
<evidence type="ECO:0000256" key="5">
    <source>
        <dbReference type="ARBA" id="ARBA00023204"/>
    </source>
</evidence>
<dbReference type="InterPro" id="IPR016059">
    <property type="entry name" value="DNA_ligase_ATP-dep_CS"/>
</dbReference>
<keyword evidence="5" id="KW-0234">DNA repair</keyword>
<feature type="domain" description="ATP-dependent DNA ligase family profile" evidence="6">
    <location>
        <begin position="135"/>
        <end position="361"/>
    </location>
</feature>
<dbReference type="Pfam" id="PF01068">
    <property type="entry name" value="DNA_ligase_A_M"/>
    <property type="match status" value="1"/>
</dbReference>
<dbReference type="PROSITE" id="PS00697">
    <property type="entry name" value="DNA_LIGASE_A1"/>
    <property type="match status" value="1"/>
</dbReference>
<dbReference type="GO" id="GO:0006310">
    <property type="term" value="P:DNA recombination"/>
    <property type="evidence" value="ECO:0007669"/>
    <property type="project" value="InterPro"/>
</dbReference>
<dbReference type="InterPro" id="IPR012310">
    <property type="entry name" value="DNA_ligase_ATP-dep_cent"/>
</dbReference>
<sequence>MAGKMIKNILDDLAKDNSTKRKEQVMRSHESNSLLRKVYLMAYSRRIAYNIKQIPTQTKEGNTDLDTALDQVMALHRREYTGHAARDYLLAIINSVSSSDAEVIRRVIIRDLECGASRTLANKVWPGLCPEQPQQLASSFSEKAAEKFPMPAIAELKADGARAFAELTSVDGELSVNIVSRAGNEYHGLDKLKKEIIELLGHMVCEDGYPEGVMLDGELEYEVKRVKSLFDDEEPADEGANRTLSNGIANKSLSNTISKEEADNMHFRVWDLVPMKEVYAETSLPDSERSIYIERSNFLNGLISAHKPTLINAIERTMVYSLAEAKAIYKGYVDRGYEGIILKRPDAFWENARSKNLLKFKEVFSIDLRCIDKYPHSKDPNKLGGIIAVSECGKIKVDVGSGFKDTKGQELDRTALMQEDITDVIFECECNGLVDKKTRKPGDPVSLFLGVVKRIRRDKDKANTLEEVFGEQPNLFK</sequence>
<keyword evidence="3" id="KW-0235">DNA replication</keyword>
<keyword evidence="4" id="KW-0227">DNA damage</keyword>
<evidence type="ECO:0000256" key="3">
    <source>
        <dbReference type="ARBA" id="ARBA00022705"/>
    </source>
</evidence>
<evidence type="ECO:0000256" key="4">
    <source>
        <dbReference type="ARBA" id="ARBA00022763"/>
    </source>
</evidence>
<evidence type="ECO:0000313" key="7">
    <source>
        <dbReference type="EMBL" id="ASD52162.1"/>
    </source>
</evidence>
<dbReference type="PANTHER" id="PTHR47810">
    <property type="entry name" value="DNA LIGASE"/>
    <property type="match status" value="1"/>
</dbReference>
<dbReference type="EMBL" id="KY971610">
    <property type="protein sequence ID" value="ASD52162.1"/>
    <property type="molecule type" value="Genomic_DNA"/>
</dbReference>
<evidence type="ECO:0000259" key="6">
    <source>
        <dbReference type="Pfam" id="PF01068"/>
    </source>
</evidence>
<dbReference type="GO" id="GO:0006260">
    <property type="term" value="P:DNA replication"/>
    <property type="evidence" value="ECO:0007669"/>
    <property type="project" value="UniProtKB-KW"/>
</dbReference>
<dbReference type="GO" id="GO:0006281">
    <property type="term" value="P:DNA repair"/>
    <property type="evidence" value="ECO:0007669"/>
    <property type="project" value="UniProtKB-KW"/>
</dbReference>
<dbReference type="PANTHER" id="PTHR47810:SF1">
    <property type="entry name" value="DNA LIGASE B"/>
    <property type="match status" value="1"/>
</dbReference>
<dbReference type="Proteomes" id="UP000247773">
    <property type="component" value="Genome"/>
</dbReference>
<reference evidence="7 8" key="1">
    <citation type="submission" date="2017-04" db="EMBL/GenBank/DDBJ databases">
        <title>Isolation of lytic bacteriophages infecting Pseudomonas strains for biocontrol of fish and shrimp spoilage during chilled storage.</title>
        <authorList>
            <person name="Yang Z."/>
            <person name="Tao X."/>
            <person name="Gao L."/>
            <person name="Rao S."/>
        </authorList>
    </citation>
    <scope>NUCLEOTIDE SEQUENCE [LARGE SCALE GENOMIC DNA]</scope>
</reference>
<evidence type="ECO:0000256" key="1">
    <source>
        <dbReference type="ARBA" id="ARBA00007572"/>
    </source>
</evidence>
<dbReference type="Gene3D" id="3.30.470.30">
    <property type="entry name" value="DNA ligase/mRNA capping enzyme"/>
    <property type="match status" value="1"/>
</dbReference>
<dbReference type="InterPro" id="IPR050326">
    <property type="entry name" value="NAD_dep_DNA_ligaseB"/>
</dbReference>
<dbReference type="GO" id="GO:0005524">
    <property type="term" value="F:ATP binding"/>
    <property type="evidence" value="ECO:0007669"/>
    <property type="project" value="InterPro"/>
</dbReference>
<organism evidence="7 8">
    <name type="scientific">Pseudomonas phage PspYZU05</name>
    <dbReference type="NCBI Taxonomy" id="1983556"/>
    <lineage>
        <taxon>Viruses</taxon>
        <taxon>Duplodnaviria</taxon>
        <taxon>Heunggongvirae</taxon>
        <taxon>Uroviricota</taxon>
        <taxon>Caudoviricetes</taxon>
        <taxon>Pantevenvirales</taxon>
        <taxon>Straboviridae</taxon>
        <taxon>Jiangsuvirus</taxon>
        <taxon>Jiangsuvirus pspyzu05</taxon>
    </lineage>
</organism>
<accession>A0A2U7NS30</accession>
<evidence type="ECO:0000256" key="2">
    <source>
        <dbReference type="ARBA" id="ARBA00022598"/>
    </source>
</evidence>
<gene>
    <name evidence="7" type="ORF">PspYZU05_210</name>
</gene>
<name>A0A2U7NS30_9CAUD</name>
<keyword evidence="2 7" id="KW-0436">Ligase</keyword>
<protein>
    <submittedName>
        <fullName evidence="7">Putative DNA ligase</fullName>
    </submittedName>
</protein>
<comment type="similarity">
    <text evidence="1">Belongs to the ATP-dependent DNA ligase family.</text>
</comment>
<dbReference type="GO" id="GO:0003910">
    <property type="term" value="F:DNA ligase (ATP) activity"/>
    <property type="evidence" value="ECO:0007669"/>
    <property type="project" value="InterPro"/>
</dbReference>